<dbReference type="InterPro" id="IPR005182">
    <property type="entry name" value="YdbS-like_PH"/>
</dbReference>
<sequence>MISLPENRISRKALIVWRISGALGTLFVWVPAAFVAVLSRIFGWPLWIPATLCLIALTATVFMVLVLPPLRWKRWRYEVREQEIELQYGIFVIRRSLVPMARIQHVETFQGPILRRYGLSTVMVSTAATIHEIPAVEEEEAESLRMKISRLARVAEDDV</sequence>
<evidence type="ECO:0000313" key="3">
    <source>
        <dbReference type="EMBL" id="RDU34842.1"/>
    </source>
</evidence>
<dbReference type="OrthoDB" id="1750577at2"/>
<dbReference type="AlphaFoldDB" id="A0A3D8GKJ2"/>
<dbReference type="EMBL" id="QNQT01000017">
    <property type="protein sequence ID" value="RDU34842.1"/>
    <property type="molecule type" value="Genomic_DNA"/>
</dbReference>
<accession>A0A3D8GKJ2</accession>
<feature type="transmembrane region" description="Helical" evidence="1">
    <location>
        <begin position="21"/>
        <end position="41"/>
    </location>
</feature>
<dbReference type="Pfam" id="PF03703">
    <property type="entry name" value="bPH_2"/>
    <property type="match status" value="1"/>
</dbReference>
<keyword evidence="1" id="KW-1133">Transmembrane helix</keyword>
<dbReference type="RefSeq" id="WP_115454018.1">
    <property type="nucleotide sequence ID" value="NZ_QNQT01000017.1"/>
</dbReference>
<dbReference type="PANTHER" id="PTHR34473:SF2">
    <property type="entry name" value="UPF0699 TRANSMEMBRANE PROTEIN YDBT"/>
    <property type="match status" value="1"/>
</dbReference>
<comment type="caution">
    <text evidence="3">The sequence shown here is derived from an EMBL/GenBank/DDBJ whole genome shotgun (WGS) entry which is preliminary data.</text>
</comment>
<gene>
    <name evidence="3" type="ORF">DRW41_21215</name>
</gene>
<organism evidence="3 4">
    <name type="scientific">Neobacillus piezotolerans</name>
    <dbReference type="NCBI Taxonomy" id="2259171"/>
    <lineage>
        <taxon>Bacteria</taxon>
        <taxon>Bacillati</taxon>
        <taxon>Bacillota</taxon>
        <taxon>Bacilli</taxon>
        <taxon>Bacillales</taxon>
        <taxon>Bacillaceae</taxon>
        <taxon>Neobacillus</taxon>
    </lineage>
</organism>
<evidence type="ECO:0000256" key="1">
    <source>
        <dbReference type="SAM" id="Phobius"/>
    </source>
</evidence>
<feature type="transmembrane region" description="Helical" evidence="1">
    <location>
        <begin position="47"/>
        <end position="67"/>
    </location>
</feature>
<dbReference type="PANTHER" id="PTHR34473">
    <property type="entry name" value="UPF0699 TRANSMEMBRANE PROTEIN YDBS"/>
    <property type="match status" value="1"/>
</dbReference>
<keyword evidence="1" id="KW-0812">Transmembrane</keyword>
<reference evidence="3 4" key="1">
    <citation type="submission" date="2018-07" db="EMBL/GenBank/DDBJ databases">
        <title>Bacillus sp. YLB-04 draft genome sequence.</title>
        <authorList>
            <person name="Yu L."/>
            <person name="Tang X."/>
        </authorList>
    </citation>
    <scope>NUCLEOTIDE SEQUENCE [LARGE SCALE GENOMIC DNA]</scope>
    <source>
        <strain evidence="3 4">YLB-04</strain>
    </source>
</reference>
<keyword evidence="4" id="KW-1185">Reference proteome</keyword>
<evidence type="ECO:0000313" key="4">
    <source>
        <dbReference type="Proteomes" id="UP000257144"/>
    </source>
</evidence>
<evidence type="ECO:0000259" key="2">
    <source>
        <dbReference type="Pfam" id="PF03703"/>
    </source>
</evidence>
<feature type="domain" description="YdbS-like PH" evidence="2">
    <location>
        <begin position="72"/>
        <end position="145"/>
    </location>
</feature>
<protein>
    <recommendedName>
        <fullName evidence="2">YdbS-like PH domain-containing protein</fullName>
    </recommendedName>
</protein>
<keyword evidence="1" id="KW-0472">Membrane</keyword>
<proteinExistence type="predicted"/>
<dbReference type="Proteomes" id="UP000257144">
    <property type="component" value="Unassembled WGS sequence"/>
</dbReference>
<name>A0A3D8GKJ2_9BACI</name>